<evidence type="ECO:0000256" key="1">
    <source>
        <dbReference type="ARBA" id="ARBA00000185"/>
    </source>
</evidence>
<dbReference type="NCBIfam" id="TIGR01445">
    <property type="entry name" value="intein_Nterm"/>
    <property type="match status" value="1"/>
</dbReference>
<feature type="compositionally biased region" description="Acidic residues" evidence="16">
    <location>
        <begin position="1248"/>
        <end position="1265"/>
    </location>
</feature>
<gene>
    <name evidence="19" type="primary">gyrA</name>
    <name evidence="19" type="ORF">FO059_00070</name>
</gene>
<dbReference type="KEGG" id="toy:FO059_00070"/>
<dbReference type="InterPro" id="IPR036844">
    <property type="entry name" value="Hint_dom_sf"/>
</dbReference>
<dbReference type="FunFam" id="3.30.1360.40:FF:000008">
    <property type="entry name" value="DNA topoisomerase (ATP-hydrolyzing)"/>
    <property type="match status" value="1"/>
</dbReference>
<feature type="active site" description="O-(5'-phospho-DNA)-tyrosine intermediate" evidence="15">
    <location>
        <position position="129"/>
    </location>
</feature>
<dbReference type="InterPro" id="IPR004042">
    <property type="entry name" value="Intein_endonuc_central"/>
</dbReference>
<comment type="function">
    <text evidence="2">A type II topoisomerase that negatively supercoils closed circular double-stranded (ds) DNA in an ATP-dependent manner to modulate DNA topology and maintain chromosomes in an underwound state. Negative supercoiling favors strand separation, and DNA replication, transcription, recombination and repair, all of which involve strand separation. Also able to catalyze the interconversion of other topological isomers of dsDNA rings, including catenanes and knotted rings. Type II topoisomerases break and join 2 DNA strands simultaneously in an ATP-dependent manner.</text>
</comment>
<dbReference type="PROSITE" id="PS50817">
    <property type="entry name" value="INTEIN_N_TER"/>
    <property type="match status" value="1"/>
</dbReference>
<dbReference type="FunFam" id="2.120.10.90:FF:000001">
    <property type="entry name" value="DNA gyrase subunit A"/>
    <property type="match status" value="1"/>
</dbReference>
<keyword evidence="12 15" id="KW-0238">DNA-binding</keyword>
<evidence type="ECO:0000256" key="16">
    <source>
        <dbReference type="SAM" id="MobiDB-lite"/>
    </source>
</evidence>
<dbReference type="PROSITE" id="PS52040">
    <property type="entry name" value="TOPO_IIA"/>
    <property type="match status" value="1"/>
</dbReference>
<dbReference type="SMART" id="SM00306">
    <property type="entry name" value="HintN"/>
    <property type="match status" value="1"/>
</dbReference>
<dbReference type="GO" id="GO:0003677">
    <property type="term" value="F:DNA binding"/>
    <property type="evidence" value="ECO:0007669"/>
    <property type="project" value="UniProtKB-UniRule"/>
</dbReference>
<keyword evidence="13 15" id="KW-0413">Isomerase</keyword>
<keyword evidence="20" id="KW-1185">Reference proteome</keyword>
<evidence type="ECO:0000259" key="17">
    <source>
        <dbReference type="PROSITE" id="PS50819"/>
    </source>
</evidence>
<dbReference type="NCBIfam" id="TIGR01443">
    <property type="entry name" value="intein_Cterm"/>
    <property type="match status" value="1"/>
</dbReference>
<dbReference type="InterPro" id="IPR050220">
    <property type="entry name" value="Type_II_DNA_Topoisomerases"/>
</dbReference>
<evidence type="ECO:0000256" key="7">
    <source>
        <dbReference type="ARBA" id="ARBA00022741"/>
    </source>
</evidence>
<evidence type="ECO:0000256" key="4">
    <source>
        <dbReference type="ARBA" id="ARBA00008263"/>
    </source>
</evidence>
<evidence type="ECO:0000256" key="14">
    <source>
        <dbReference type="ARBA" id="ARBA00026190"/>
    </source>
</evidence>
<evidence type="ECO:0000256" key="3">
    <source>
        <dbReference type="ARBA" id="ARBA00004496"/>
    </source>
</evidence>
<evidence type="ECO:0000313" key="19">
    <source>
        <dbReference type="EMBL" id="QDQ96027.1"/>
    </source>
</evidence>
<evidence type="ECO:0000256" key="2">
    <source>
        <dbReference type="ARBA" id="ARBA00001978"/>
    </source>
</evidence>
<dbReference type="SUPFAM" id="SSF56719">
    <property type="entry name" value="Type II DNA topoisomerase"/>
    <property type="match status" value="2"/>
</dbReference>
<dbReference type="InterPro" id="IPR013758">
    <property type="entry name" value="Topo_IIA_A/C_ab"/>
</dbReference>
<keyword evidence="7" id="KW-0547">Nucleotide-binding</keyword>
<dbReference type="InterPro" id="IPR030934">
    <property type="entry name" value="Intein_C"/>
</dbReference>
<dbReference type="Pfam" id="PF14528">
    <property type="entry name" value="LAGLIDADG_3"/>
    <property type="match status" value="1"/>
</dbReference>
<comment type="subcellular location">
    <subcellularLocation>
        <location evidence="3">Cytoplasm</location>
    </subcellularLocation>
</comment>
<dbReference type="InterPro" id="IPR006141">
    <property type="entry name" value="Intein_N"/>
</dbReference>
<evidence type="ECO:0000256" key="11">
    <source>
        <dbReference type="ARBA" id="ARBA00023029"/>
    </source>
</evidence>
<evidence type="ECO:0000256" key="5">
    <source>
        <dbReference type="ARBA" id="ARBA00012895"/>
    </source>
</evidence>
<dbReference type="InterPro" id="IPR003586">
    <property type="entry name" value="Hint_dom_C"/>
</dbReference>
<proteinExistence type="inferred from homology"/>
<dbReference type="PANTHER" id="PTHR43493:SF5">
    <property type="entry name" value="DNA GYRASE SUBUNIT A, CHLOROPLASTIC_MITOCHONDRIAL"/>
    <property type="match status" value="1"/>
</dbReference>
<protein>
    <recommendedName>
        <fullName evidence="14">DNA gyrase subunit A</fullName>
        <ecNumber evidence="5">5.6.2.2</ecNumber>
    </recommendedName>
</protein>
<dbReference type="Gene3D" id="1.10.268.10">
    <property type="entry name" value="Topoisomerase, domain 3"/>
    <property type="match status" value="1"/>
</dbReference>
<accession>A0A516WZ52</accession>
<dbReference type="Proteomes" id="UP000317344">
    <property type="component" value="Chromosome"/>
</dbReference>
<feature type="domain" description="DOD-type homing endonuclease" evidence="17">
    <location>
        <begin position="256"/>
        <end position="396"/>
    </location>
</feature>
<dbReference type="SUPFAM" id="SSF51294">
    <property type="entry name" value="Hedgehog/intein (Hint) domain"/>
    <property type="match status" value="1"/>
</dbReference>
<evidence type="ECO:0000313" key="20">
    <source>
        <dbReference type="Proteomes" id="UP000317344"/>
    </source>
</evidence>
<name>A0A516WZ52_9ACTN</name>
<keyword evidence="11 15" id="KW-0799">Topoisomerase</keyword>
<dbReference type="EC" id="5.6.2.2" evidence="5"/>
<organism evidence="19 20">
    <name type="scientific">Tomitella fengzijianii</name>
    <dbReference type="NCBI Taxonomy" id="2597660"/>
    <lineage>
        <taxon>Bacteria</taxon>
        <taxon>Bacillati</taxon>
        <taxon>Actinomycetota</taxon>
        <taxon>Actinomycetes</taxon>
        <taxon>Mycobacteriales</taxon>
        <taxon>Tomitella</taxon>
    </lineage>
</organism>
<dbReference type="InterPro" id="IPR013757">
    <property type="entry name" value="Topo_IIA_A_a_sf"/>
</dbReference>
<keyword evidence="6" id="KW-0963">Cytoplasm</keyword>
<sequence length="1265" mass="140062">MTDTTLPPEGSHDRVEPVDIQQEMQRSYIDYAMSVIVGRALPEVRDGLKPVHRRVLYAMYESGFRPDRSYVKSARSVAETMGHYHPHGDSAIYDTLVRMAQPWSLRYPLVDGQGNFGSPGNDPAAAMRYCVTADARVRVTTGATVRIGDIVPGARPHSDTPLRDLKVLDRHGGPVAADMLFHSGDHETQTVTTAEGYTLSGTTNHPVLCLVDVAGVPTLLWKLLSEIRRGDRVVIQRTPAQEFGPGDWRETAAALLAGAFVSEGFVSEGRAGFNNLDRDYFGLVVGMYDALIGGRRYVSSRRIASGSLLHELDIQNVEQLRASVLGEMVGVRSAEKYIPEFVWRAGPSTKRTFLEALFTGDGSCSEIPRNTVQISYSTYSARLAREVQQLLLEFGVISKRYRHATGEFKVAVTNRRDAELFARHIGFGGDKQTKLRAILDAAEQGSPAATSRSLSHDHVPGLGRFLREHGAADRRNRDWLRRHNVDRIARWEHRRDEIESHITEPDALAIARELTDGRFYFAEVADVADNGVQPVYSLRVDSDDHAFLTNGFVSHNTEARLTPLAMEMLREIDEETVDLIPNYDGKTQEPTVLPSRFPNLLANGSGGIAVGMATNIPPHNLRELAEAVFWCLDNPEADEESTLAAMMERVKGPDFPTSGLITGTQGIEDAYRTGRGSIKMRGVVEIEEEPKGPTMIVITELPYQVNPDNLISSIAEQVRDGKIAGISKIEDHTNDRIGMRIVVTLKRDAVARVVLNNLYKHSQLQTSFGANMLSIVEGVPRTLRLDQMIRLYVTHQLEVIVRRTRYRLRKAEERAHILRGLVKALDALDEVIALIRASQTVDIARAGLIELLDIDEIQADAILAMQLRRLAALERQKIVDDLAEIERDIADLKDILERPDRQRQIVKDELGEIVDKHGDDRRTRIVPADGDVSAEDLIAREDVVVTITETGYAKRTKTDLYRSQKRGGKGVRGADLKQDDIVAHFFVCSTHDWILFFTTKGRVYRLKAYELPETSRTARGQHVANLLSFQPEERIAQVIQIKTYEDQPYLVLATSAGLVKKSRLSDFDSNRSGGLVAINLRGEDEVVGARLVSSEDELLLVSKKGQSIRFSAADDVLRPMGRATSGVQGMRFNDDDALLSMSAVSRGTFLLVATSGGYAKRTAIEDYSAQGRGGKGVLTIQHDPKRGDLVGALMVDLDDEVYAITSSGGVIRTLAKQVRKAGRQTKGVRLMNLGDGDTLLAIARNADEPEDVVQDATENDAPEES</sequence>
<dbReference type="GO" id="GO:0016539">
    <property type="term" value="P:intein-mediated protein splicing"/>
    <property type="evidence" value="ECO:0007669"/>
    <property type="project" value="InterPro"/>
</dbReference>
<evidence type="ECO:0000256" key="8">
    <source>
        <dbReference type="ARBA" id="ARBA00022813"/>
    </source>
</evidence>
<dbReference type="GO" id="GO:0034335">
    <property type="term" value="F:DNA negative supercoiling activity"/>
    <property type="evidence" value="ECO:0007669"/>
    <property type="project" value="UniProtKB-ARBA"/>
</dbReference>
<feature type="region of interest" description="Disordered" evidence="16">
    <location>
        <begin position="1245"/>
        <end position="1265"/>
    </location>
</feature>
<evidence type="ECO:0000256" key="10">
    <source>
        <dbReference type="ARBA" id="ARBA00023000"/>
    </source>
</evidence>
<dbReference type="PRINTS" id="PR00379">
    <property type="entry name" value="INTEIN"/>
</dbReference>
<dbReference type="RefSeq" id="WP_143905310.1">
    <property type="nucleotide sequence ID" value="NZ_CP041765.1"/>
</dbReference>
<dbReference type="Pfam" id="PF03989">
    <property type="entry name" value="DNA_gyraseA_C"/>
    <property type="match status" value="6"/>
</dbReference>
<dbReference type="InterPro" id="IPR035516">
    <property type="entry name" value="Gyrase/topoIV_suA_C"/>
</dbReference>
<dbReference type="GO" id="GO:0005524">
    <property type="term" value="F:ATP binding"/>
    <property type="evidence" value="ECO:0007669"/>
    <property type="project" value="UniProtKB-KW"/>
</dbReference>
<dbReference type="SUPFAM" id="SSF55608">
    <property type="entry name" value="Homing endonucleases"/>
    <property type="match status" value="1"/>
</dbReference>
<evidence type="ECO:0000256" key="15">
    <source>
        <dbReference type="PROSITE-ProRule" id="PRU01384"/>
    </source>
</evidence>
<dbReference type="FunFam" id="1.10.268.10:FF:000001">
    <property type="entry name" value="DNA gyrase subunit A"/>
    <property type="match status" value="1"/>
</dbReference>
<dbReference type="Gene3D" id="2.120.10.90">
    <property type="entry name" value="DNA gyrase/topoisomerase IV, subunit A, C-terminal"/>
    <property type="match status" value="1"/>
</dbReference>
<evidence type="ECO:0000256" key="13">
    <source>
        <dbReference type="ARBA" id="ARBA00023235"/>
    </source>
</evidence>
<dbReference type="Gene3D" id="3.30.1360.40">
    <property type="match status" value="1"/>
</dbReference>
<evidence type="ECO:0000259" key="18">
    <source>
        <dbReference type="PROSITE" id="PS52040"/>
    </source>
</evidence>
<reference evidence="19 20" key="2">
    <citation type="submission" date="2019-07" db="EMBL/GenBank/DDBJ databases">
        <authorList>
            <person name="Huang Y."/>
        </authorList>
    </citation>
    <scope>NUCLEOTIDE SEQUENCE [LARGE SCALE GENOMIC DNA]</scope>
    <source>
        <strain evidence="19 20">HY188</strain>
    </source>
</reference>
<keyword evidence="9" id="KW-0067">ATP-binding</keyword>
<dbReference type="PROSITE" id="PS50818">
    <property type="entry name" value="INTEIN_C_TER"/>
    <property type="match status" value="1"/>
</dbReference>
<dbReference type="CDD" id="cd00081">
    <property type="entry name" value="Hint"/>
    <property type="match status" value="1"/>
</dbReference>
<dbReference type="CDD" id="cd00187">
    <property type="entry name" value="TOP4c"/>
    <property type="match status" value="1"/>
</dbReference>
<evidence type="ECO:0000256" key="9">
    <source>
        <dbReference type="ARBA" id="ARBA00022840"/>
    </source>
</evidence>
<evidence type="ECO:0000256" key="6">
    <source>
        <dbReference type="ARBA" id="ARBA00022490"/>
    </source>
</evidence>
<dbReference type="NCBIfam" id="NF004043">
    <property type="entry name" value="PRK05560.1"/>
    <property type="match status" value="1"/>
</dbReference>
<dbReference type="GO" id="GO:0005737">
    <property type="term" value="C:cytoplasm"/>
    <property type="evidence" value="ECO:0007669"/>
    <property type="project" value="UniProtKB-SubCell"/>
</dbReference>
<dbReference type="InterPro" id="IPR053555">
    <property type="entry name" value="Topoisomerase_II_GyrA/ParC"/>
</dbReference>
<dbReference type="AlphaFoldDB" id="A0A516WZ52"/>
<dbReference type="InterPro" id="IPR006691">
    <property type="entry name" value="GyrA/parC_rep"/>
</dbReference>
<dbReference type="InterPro" id="IPR006142">
    <property type="entry name" value="INTEIN"/>
</dbReference>
<keyword evidence="10" id="KW-0651">Protein splicing</keyword>
<comment type="catalytic activity">
    <reaction evidence="1 15">
        <text>ATP-dependent breakage, passage and rejoining of double-stranded DNA.</text>
        <dbReference type="EC" id="5.6.2.2"/>
    </reaction>
</comment>
<dbReference type="PROSITE" id="PS50819">
    <property type="entry name" value="INTEIN_ENDONUCLEASE"/>
    <property type="match status" value="1"/>
</dbReference>
<dbReference type="SUPFAM" id="SSF101904">
    <property type="entry name" value="GyrA/ParC C-terminal domain-like"/>
    <property type="match status" value="1"/>
</dbReference>
<dbReference type="SMART" id="SM00305">
    <property type="entry name" value="HintC"/>
    <property type="match status" value="1"/>
</dbReference>
<dbReference type="InterPro" id="IPR013760">
    <property type="entry name" value="Topo_IIA-like_dom_sf"/>
</dbReference>
<dbReference type="PANTHER" id="PTHR43493">
    <property type="entry name" value="DNA GYRASE/TOPOISOMERASE SUBUNIT A"/>
    <property type="match status" value="1"/>
</dbReference>
<dbReference type="Gene3D" id="2.170.16.10">
    <property type="entry name" value="Hedgehog/Intein (Hint) domain"/>
    <property type="match status" value="2"/>
</dbReference>
<dbReference type="OrthoDB" id="9806486at2"/>
<dbReference type="EMBL" id="CP041765">
    <property type="protein sequence ID" value="QDQ96027.1"/>
    <property type="molecule type" value="Genomic_DNA"/>
</dbReference>
<dbReference type="Pfam" id="PF00521">
    <property type="entry name" value="DNA_topoisoIV"/>
    <property type="match status" value="2"/>
</dbReference>
<dbReference type="GO" id="GO:0004519">
    <property type="term" value="F:endonuclease activity"/>
    <property type="evidence" value="ECO:0007669"/>
    <property type="project" value="InterPro"/>
</dbReference>
<dbReference type="InterPro" id="IPR003587">
    <property type="entry name" value="Hint_dom_N"/>
</dbReference>
<dbReference type="Gene3D" id="3.10.28.10">
    <property type="entry name" value="Homing endonucleases"/>
    <property type="match status" value="1"/>
</dbReference>
<dbReference type="InterPro" id="IPR027434">
    <property type="entry name" value="Homing_endonucl"/>
</dbReference>
<dbReference type="Gene3D" id="3.90.199.10">
    <property type="entry name" value="Topoisomerase II, domain 5"/>
    <property type="match status" value="2"/>
</dbReference>
<keyword evidence="8" id="KW-0068">Autocatalytic cleavage</keyword>
<dbReference type="NCBIfam" id="TIGR01063">
    <property type="entry name" value="gyrA"/>
    <property type="match status" value="1"/>
</dbReference>
<comment type="similarity">
    <text evidence="4">Belongs to the type II topoisomerase GyrA/ParC subunit family.</text>
</comment>
<evidence type="ECO:0000256" key="12">
    <source>
        <dbReference type="ARBA" id="ARBA00023125"/>
    </source>
</evidence>
<feature type="domain" description="Topo IIA-type catalytic" evidence="18">
    <location>
        <begin position="41"/>
        <end position="937"/>
    </location>
</feature>
<dbReference type="InterPro" id="IPR002205">
    <property type="entry name" value="Topo_IIA_dom_A"/>
</dbReference>
<dbReference type="SMART" id="SM00434">
    <property type="entry name" value="TOP4c"/>
    <property type="match status" value="1"/>
</dbReference>
<reference evidence="19 20" key="1">
    <citation type="submission" date="2019-07" db="EMBL/GenBank/DDBJ databases">
        <title>Tomitella cavernea sp. nov., an actinomycete isolated from soil.</title>
        <authorList>
            <person name="Cheng J."/>
        </authorList>
    </citation>
    <scope>NUCLEOTIDE SEQUENCE [LARGE SCALE GENOMIC DNA]</scope>
    <source>
        <strain evidence="19 20">HY188</strain>
    </source>
</reference>
<dbReference type="InterPro" id="IPR004860">
    <property type="entry name" value="LAGLIDADG_dom"/>
</dbReference>
<dbReference type="GO" id="GO:0006265">
    <property type="term" value="P:DNA topological change"/>
    <property type="evidence" value="ECO:0007669"/>
    <property type="project" value="UniProtKB-UniRule"/>
</dbReference>
<dbReference type="GO" id="GO:0009330">
    <property type="term" value="C:DNA topoisomerase type II (double strand cut, ATP-hydrolyzing) complex"/>
    <property type="evidence" value="ECO:0007669"/>
    <property type="project" value="TreeGrafter"/>
</dbReference>
<dbReference type="NCBIfam" id="NF038098">
    <property type="entry name" value="GyrA_w_intein"/>
    <property type="match status" value="1"/>
</dbReference>